<name>A0ABQ4K9X6_9BACI</name>
<sequence length="44" mass="5200">MKIANEIRELYKTGKYTHRSLGELYGLGKSQIGYIINNKRWINE</sequence>
<reference evidence="1 2" key="1">
    <citation type="submission" date="2021-03" db="EMBL/GenBank/DDBJ databases">
        <title>Antimicrobial resistance genes in bacteria isolated from Japanese honey, and their potential for conferring macrolide and lincosamide resistance in the American foulbrood pathogen Paenibacillus larvae.</title>
        <authorList>
            <person name="Okamoto M."/>
            <person name="Kumagai M."/>
            <person name="Kanamori H."/>
            <person name="Takamatsu D."/>
        </authorList>
    </citation>
    <scope>NUCLEOTIDE SEQUENCE [LARGE SCALE GENOMIC DNA]</scope>
    <source>
        <strain evidence="1 2">J1TS3</strain>
    </source>
</reference>
<evidence type="ECO:0000313" key="2">
    <source>
        <dbReference type="Proteomes" id="UP000680279"/>
    </source>
</evidence>
<dbReference type="EMBL" id="BOQT01000018">
    <property type="protein sequence ID" value="GIN22525.1"/>
    <property type="molecule type" value="Genomic_DNA"/>
</dbReference>
<proteinExistence type="predicted"/>
<comment type="caution">
    <text evidence="1">The sequence shown here is derived from an EMBL/GenBank/DDBJ whole genome shotgun (WGS) entry which is preliminary data.</text>
</comment>
<organism evidence="1 2">
    <name type="scientific">Siminovitchia fordii</name>
    <dbReference type="NCBI Taxonomy" id="254759"/>
    <lineage>
        <taxon>Bacteria</taxon>
        <taxon>Bacillati</taxon>
        <taxon>Bacillota</taxon>
        <taxon>Bacilli</taxon>
        <taxon>Bacillales</taxon>
        <taxon>Bacillaceae</taxon>
        <taxon>Siminovitchia</taxon>
    </lineage>
</organism>
<protein>
    <submittedName>
        <fullName evidence="1">Uncharacterized protein</fullName>
    </submittedName>
</protein>
<evidence type="ECO:0000313" key="1">
    <source>
        <dbReference type="EMBL" id="GIN22525.1"/>
    </source>
</evidence>
<keyword evidence="2" id="KW-1185">Reference proteome</keyword>
<dbReference type="Proteomes" id="UP000680279">
    <property type="component" value="Unassembled WGS sequence"/>
</dbReference>
<gene>
    <name evidence="1" type="ORF">J1TS3_36590</name>
</gene>
<accession>A0ABQ4K9X6</accession>